<evidence type="ECO:0000313" key="2">
    <source>
        <dbReference type="Proteomes" id="UP000324974"/>
    </source>
</evidence>
<accession>A0A5C1AMC3</accession>
<dbReference type="AlphaFoldDB" id="A0A5C1AMC3"/>
<evidence type="ECO:0000313" key="1">
    <source>
        <dbReference type="EMBL" id="QEL19277.1"/>
    </source>
</evidence>
<protein>
    <recommendedName>
        <fullName evidence="3">XRE family transcriptional regulator</fullName>
    </recommendedName>
</protein>
<sequence>MTRAELETIVMSWGGVDNFAKVMHVTPRTVYYWLAGTRRITPMAETLIRMLSPTNNS</sequence>
<proteinExistence type="predicted"/>
<dbReference type="OrthoDB" id="5682908at2"/>
<name>A0A5C1AMC3_9BACT</name>
<evidence type="ECO:0008006" key="3">
    <source>
        <dbReference type="Google" id="ProtNLM"/>
    </source>
</evidence>
<dbReference type="RefSeq" id="WP_149113688.1">
    <property type="nucleotide sequence ID" value="NZ_CP042425.1"/>
</dbReference>
<dbReference type="KEGG" id="lrs:PX52LOC_06340"/>
<dbReference type="Proteomes" id="UP000324974">
    <property type="component" value="Chromosome"/>
</dbReference>
<reference evidence="2" key="1">
    <citation type="submission" date="2019-08" db="EMBL/GenBank/DDBJ databases">
        <title>Limnoglobus roseus gen. nov., sp. nov., a novel freshwater planctomycete with a giant genome from the family Gemmataceae.</title>
        <authorList>
            <person name="Kulichevskaya I.S."/>
            <person name="Naumoff D.G."/>
            <person name="Miroshnikov K."/>
            <person name="Ivanova A."/>
            <person name="Philippov D.A."/>
            <person name="Hakobyan A."/>
            <person name="Rijpstra I.C."/>
            <person name="Sinninghe Damste J.S."/>
            <person name="Liesack W."/>
            <person name="Dedysh S.N."/>
        </authorList>
    </citation>
    <scope>NUCLEOTIDE SEQUENCE [LARGE SCALE GENOMIC DNA]</scope>
    <source>
        <strain evidence="2">PX52</strain>
    </source>
</reference>
<organism evidence="1 2">
    <name type="scientific">Limnoglobus roseus</name>
    <dbReference type="NCBI Taxonomy" id="2598579"/>
    <lineage>
        <taxon>Bacteria</taxon>
        <taxon>Pseudomonadati</taxon>
        <taxon>Planctomycetota</taxon>
        <taxon>Planctomycetia</taxon>
        <taxon>Gemmatales</taxon>
        <taxon>Gemmataceae</taxon>
        <taxon>Limnoglobus</taxon>
    </lineage>
</organism>
<dbReference type="EMBL" id="CP042425">
    <property type="protein sequence ID" value="QEL19277.1"/>
    <property type="molecule type" value="Genomic_DNA"/>
</dbReference>
<gene>
    <name evidence="1" type="ORF">PX52LOC_06340</name>
</gene>
<keyword evidence="2" id="KW-1185">Reference proteome</keyword>